<proteinExistence type="predicted"/>
<evidence type="ECO:0000313" key="1">
    <source>
        <dbReference type="EMBL" id="MBE9213101.1"/>
    </source>
</evidence>
<gene>
    <name evidence="1" type="ORF">IQ247_10515</name>
</gene>
<dbReference type="InterPro" id="IPR027417">
    <property type="entry name" value="P-loop_NTPase"/>
</dbReference>
<dbReference type="EMBL" id="JADEWL010000025">
    <property type="protein sequence ID" value="MBE9213101.1"/>
    <property type="molecule type" value="Genomic_DNA"/>
</dbReference>
<dbReference type="RefSeq" id="WP_193919673.1">
    <property type="nucleotide sequence ID" value="NZ_JADEWL010000025.1"/>
</dbReference>
<keyword evidence="1" id="KW-0418">Kinase</keyword>
<dbReference type="GO" id="GO:0016301">
    <property type="term" value="F:kinase activity"/>
    <property type="evidence" value="ECO:0007669"/>
    <property type="project" value="UniProtKB-KW"/>
</dbReference>
<reference evidence="1" key="1">
    <citation type="submission" date="2020-10" db="EMBL/GenBank/DDBJ databases">
        <authorList>
            <person name="Castelo-Branco R."/>
            <person name="Eusebio N."/>
            <person name="Adriana R."/>
            <person name="Vieira A."/>
            <person name="Brugerolle De Fraissinette N."/>
            <person name="Rezende De Castro R."/>
            <person name="Schneider M.P."/>
            <person name="Vasconcelos V."/>
            <person name="Leao P.N."/>
        </authorList>
    </citation>
    <scope>NUCLEOTIDE SEQUENCE</scope>
    <source>
        <strain evidence="1">LEGE 06105</strain>
    </source>
</reference>
<organism evidence="1 2">
    <name type="scientific">Plectonema cf. radiosum LEGE 06105</name>
    <dbReference type="NCBI Taxonomy" id="945769"/>
    <lineage>
        <taxon>Bacteria</taxon>
        <taxon>Bacillati</taxon>
        <taxon>Cyanobacteriota</taxon>
        <taxon>Cyanophyceae</taxon>
        <taxon>Oscillatoriophycideae</taxon>
        <taxon>Oscillatoriales</taxon>
        <taxon>Microcoleaceae</taxon>
        <taxon>Plectonema</taxon>
    </lineage>
</organism>
<dbReference type="Proteomes" id="UP000620559">
    <property type="component" value="Unassembled WGS sequence"/>
</dbReference>
<keyword evidence="1" id="KW-0808">Transferase</keyword>
<dbReference type="SUPFAM" id="SSF53795">
    <property type="entry name" value="PEP carboxykinase-like"/>
    <property type="match status" value="1"/>
</dbReference>
<evidence type="ECO:0000313" key="2">
    <source>
        <dbReference type="Proteomes" id="UP000620559"/>
    </source>
</evidence>
<name>A0A8J7FF18_9CYAN</name>
<comment type="caution">
    <text evidence="1">The sequence shown here is derived from an EMBL/GenBank/DDBJ whole genome shotgun (WGS) entry which is preliminary data.</text>
</comment>
<dbReference type="AlphaFoldDB" id="A0A8J7FF18"/>
<sequence length="308" mass="33723">MQSKNIYYAYGLTIHSEICIPEFVCAELDAVASDVTVCVKHGISLDNYLASEILNQYGYLNITLKTATVFVQGMGLIFVEDGNKIVIIPQPDASEEIIRLYLVGTVMAILLYQRGLLVLHGSAVEIEGNCAIFLGASGAGKSSTIAALNAHGYSIIADDVAAVNTTKKPNTVYPAFPQIKLGSELCTSLGYDFDSLHFLGLEEKRGYRLKQGFNRTPLPIRRIYTLAFGEEFSITPLKPQEAVIELIRHSRPTTLYHNGGASHFLQCAALAKECTIHRLVRPRNLSLLPELVKLVEEHVASDLAATIV</sequence>
<keyword evidence="2" id="KW-1185">Reference proteome</keyword>
<protein>
    <submittedName>
        <fullName evidence="1">Serine kinase</fullName>
    </submittedName>
</protein>
<dbReference type="Gene3D" id="3.40.50.300">
    <property type="entry name" value="P-loop containing nucleotide triphosphate hydrolases"/>
    <property type="match status" value="1"/>
</dbReference>
<accession>A0A8J7FF18</accession>